<evidence type="ECO:0000313" key="10">
    <source>
        <dbReference type="EMBL" id="KAF7477407.1"/>
    </source>
</evidence>
<dbReference type="GO" id="GO:0005615">
    <property type="term" value="C:extracellular space"/>
    <property type="evidence" value="ECO:0007669"/>
    <property type="project" value="UniProtKB-KW"/>
</dbReference>
<evidence type="ECO:0000256" key="1">
    <source>
        <dbReference type="ARBA" id="ARBA00004613"/>
    </source>
</evidence>
<dbReference type="GO" id="GO:0061844">
    <property type="term" value="P:antimicrobial humoral immune response mediated by antimicrobial peptide"/>
    <property type="evidence" value="ECO:0007669"/>
    <property type="project" value="TreeGrafter"/>
</dbReference>
<dbReference type="GO" id="GO:0030335">
    <property type="term" value="P:positive regulation of cell migration"/>
    <property type="evidence" value="ECO:0007669"/>
    <property type="project" value="TreeGrafter"/>
</dbReference>
<evidence type="ECO:0000256" key="4">
    <source>
        <dbReference type="ARBA" id="ARBA00022514"/>
    </source>
</evidence>
<dbReference type="EMBL" id="CABDUW010000121">
    <property type="protein sequence ID" value="VTJ59271.1"/>
    <property type="molecule type" value="Genomic_DNA"/>
</dbReference>
<dbReference type="GO" id="GO:0070098">
    <property type="term" value="P:chemokine-mediated signaling pathway"/>
    <property type="evidence" value="ECO:0007669"/>
    <property type="project" value="TreeGrafter"/>
</dbReference>
<dbReference type="SUPFAM" id="SSF54117">
    <property type="entry name" value="Interleukin 8-like chemokines"/>
    <property type="match status" value="1"/>
</dbReference>
<dbReference type="Proteomes" id="UP000662637">
    <property type="component" value="Unassembled WGS sequence"/>
</dbReference>
<dbReference type="Gene3D" id="2.40.50.40">
    <property type="match status" value="1"/>
</dbReference>
<dbReference type="PROSITE" id="PS00472">
    <property type="entry name" value="SMALL_CYTOKINES_CC"/>
    <property type="match status" value="1"/>
</dbReference>
<keyword evidence="6 8" id="KW-0732">Signal</keyword>
<protein>
    <recommendedName>
        <fullName evidence="8">C-C motif chemokine</fullName>
    </recommendedName>
</protein>
<accession>A0A5E4ARB5</accession>
<dbReference type="GO" id="GO:0006954">
    <property type="term" value="P:inflammatory response"/>
    <property type="evidence" value="ECO:0007669"/>
    <property type="project" value="TreeGrafter"/>
</dbReference>
<reference evidence="10" key="2">
    <citation type="submission" date="2020-08" db="EMBL/GenBank/DDBJ databases">
        <authorList>
            <person name="Shumante A."/>
            <person name="Zimin A.V."/>
            <person name="Puiu D."/>
            <person name="Salzberg S.L."/>
        </authorList>
    </citation>
    <scope>NUCLEOTIDE SEQUENCE</scope>
    <source>
        <strain evidence="10">WC2-LM</strain>
        <tissue evidence="10">Liver</tissue>
    </source>
</reference>
<dbReference type="Proteomes" id="UP000335636">
    <property type="component" value="Unassembled WGS sequence"/>
</dbReference>
<sequence>MKVSAAALSFLILGASLGSQAQVIPDPETRELLEREHPFQPPLVNKVFNSPADCCFSYITRSIRCTFMKDYFETSSGCSQPGVIFLTNKGQHVCAKPSDPSVQECMKKLKHNPSS</sequence>
<evidence type="ECO:0000256" key="5">
    <source>
        <dbReference type="ARBA" id="ARBA00022525"/>
    </source>
</evidence>
<comment type="similarity">
    <text evidence="2 8">Belongs to the intercrine beta (chemokine CC) family.</text>
</comment>
<proteinExistence type="inferred from homology"/>
<organism evidence="11 12">
    <name type="scientific">Marmota monax</name>
    <name type="common">Woodchuck</name>
    <dbReference type="NCBI Taxonomy" id="9995"/>
    <lineage>
        <taxon>Eukaryota</taxon>
        <taxon>Metazoa</taxon>
        <taxon>Chordata</taxon>
        <taxon>Craniata</taxon>
        <taxon>Vertebrata</taxon>
        <taxon>Euteleostomi</taxon>
        <taxon>Mammalia</taxon>
        <taxon>Eutheria</taxon>
        <taxon>Euarchontoglires</taxon>
        <taxon>Glires</taxon>
        <taxon>Rodentia</taxon>
        <taxon>Sciuromorpha</taxon>
        <taxon>Sciuridae</taxon>
        <taxon>Xerinae</taxon>
        <taxon>Marmotini</taxon>
        <taxon>Marmota</taxon>
    </lineage>
</organism>
<feature type="signal peptide" evidence="8">
    <location>
        <begin position="1"/>
        <end position="21"/>
    </location>
</feature>
<evidence type="ECO:0000259" key="9">
    <source>
        <dbReference type="SMART" id="SM00199"/>
    </source>
</evidence>
<dbReference type="PANTHER" id="PTHR12015:SF77">
    <property type="entry name" value="C-C MOTIF CHEMOKINE 15"/>
    <property type="match status" value="1"/>
</dbReference>
<feature type="chain" id="PRO_5034157376" description="C-C motif chemokine" evidence="8">
    <location>
        <begin position="22"/>
        <end position="115"/>
    </location>
</feature>
<reference evidence="11 12" key="1">
    <citation type="submission" date="2019-04" db="EMBL/GenBank/DDBJ databases">
        <authorList>
            <person name="Alioto T."/>
            <person name="Alioto T."/>
        </authorList>
    </citation>
    <scope>NUCLEOTIDE SEQUENCE [LARGE SCALE GENOMIC DNA]</scope>
</reference>
<gene>
    <name evidence="10" type="ORF">GHT09_011541</name>
    <name evidence="11" type="ORF">MONAX_5E023249</name>
</gene>
<evidence type="ECO:0000256" key="6">
    <source>
        <dbReference type="ARBA" id="ARBA00022729"/>
    </source>
</evidence>
<evidence type="ECO:0000256" key="2">
    <source>
        <dbReference type="ARBA" id="ARBA00010868"/>
    </source>
</evidence>
<dbReference type="AlphaFoldDB" id="A0A5E4ARB5"/>
<keyword evidence="4 8" id="KW-0202">Cytokine</keyword>
<evidence type="ECO:0000313" key="11">
    <source>
        <dbReference type="EMBL" id="VTJ59271.1"/>
    </source>
</evidence>
<evidence type="ECO:0000256" key="8">
    <source>
        <dbReference type="RuleBase" id="RU361150"/>
    </source>
</evidence>
<dbReference type="PANTHER" id="PTHR12015">
    <property type="entry name" value="SMALL INDUCIBLE CYTOKINE A"/>
    <property type="match status" value="1"/>
</dbReference>
<dbReference type="InterPro" id="IPR039809">
    <property type="entry name" value="Chemokine_b/g/d"/>
</dbReference>
<dbReference type="EMBL" id="WJEC01001949">
    <property type="protein sequence ID" value="KAF7477407.1"/>
    <property type="molecule type" value="Genomic_DNA"/>
</dbReference>
<keyword evidence="7" id="KW-1015">Disulfide bond</keyword>
<keyword evidence="3 8" id="KW-0145">Chemotaxis</keyword>
<dbReference type="SMART" id="SM00199">
    <property type="entry name" value="SCY"/>
    <property type="match status" value="1"/>
</dbReference>
<name>A0A5E4ARB5_MARMO</name>
<keyword evidence="5 8" id="KW-0964">Secreted</keyword>
<evidence type="ECO:0000256" key="3">
    <source>
        <dbReference type="ARBA" id="ARBA00022500"/>
    </source>
</evidence>
<dbReference type="CDD" id="cd00272">
    <property type="entry name" value="Chemokine_CC"/>
    <property type="match status" value="1"/>
</dbReference>
<dbReference type="GO" id="GO:0008009">
    <property type="term" value="F:chemokine activity"/>
    <property type="evidence" value="ECO:0007669"/>
    <property type="project" value="InterPro"/>
</dbReference>
<dbReference type="Pfam" id="PF00048">
    <property type="entry name" value="IL8"/>
    <property type="match status" value="1"/>
</dbReference>
<keyword evidence="12" id="KW-1185">Reference proteome</keyword>
<evidence type="ECO:0000313" key="12">
    <source>
        <dbReference type="Proteomes" id="UP000335636"/>
    </source>
</evidence>
<evidence type="ECO:0000256" key="7">
    <source>
        <dbReference type="ARBA" id="ARBA00023157"/>
    </source>
</evidence>
<dbReference type="InterPro" id="IPR000827">
    <property type="entry name" value="Chemokine_CC_CS"/>
</dbReference>
<feature type="domain" description="Chemokine interleukin-8-like" evidence="9">
    <location>
        <begin position="51"/>
        <end position="109"/>
    </location>
</feature>
<dbReference type="InterPro" id="IPR036048">
    <property type="entry name" value="Interleukin_8-like_sf"/>
</dbReference>
<dbReference type="GO" id="GO:0048020">
    <property type="term" value="F:CCR chemokine receptor binding"/>
    <property type="evidence" value="ECO:0007669"/>
    <property type="project" value="TreeGrafter"/>
</dbReference>
<dbReference type="InterPro" id="IPR001811">
    <property type="entry name" value="Chemokine_IL8-like_dom"/>
</dbReference>
<comment type="subcellular location">
    <subcellularLocation>
        <location evidence="1 8">Secreted</location>
    </subcellularLocation>
</comment>
<dbReference type="FunFam" id="2.40.50.40:FF:000002">
    <property type="entry name" value="C-C motif chemokine"/>
    <property type="match status" value="1"/>
</dbReference>